<evidence type="ECO:0000313" key="1">
    <source>
        <dbReference type="EMBL" id="EJK78077.1"/>
    </source>
</evidence>
<evidence type="ECO:0000313" key="2">
    <source>
        <dbReference type="Proteomes" id="UP000266841"/>
    </source>
</evidence>
<dbReference type="EMBL" id="AGNL01000046">
    <property type="protein sequence ID" value="EJK78077.1"/>
    <property type="molecule type" value="Genomic_DNA"/>
</dbReference>
<feature type="non-terminal residue" evidence="1">
    <location>
        <position position="211"/>
    </location>
</feature>
<keyword evidence="2" id="KW-1185">Reference proteome</keyword>
<protein>
    <submittedName>
        <fullName evidence="1">Uncharacterized protein</fullName>
    </submittedName>
</protein>
<reference evidence="1 2" key="1">
    <citation type="journal article" date="2012" name="Genome Biol.">
        <title>Genome and low-iron response of an oceanic diatom adapted to chronic iron limitation.</title>
        <authorList>
            <person name="Lommer M."/>
            <person name="Specht M."/>
            <person name="Roy A.S."/>
            <person name="Kraemer L."/>
            <person name="Andreson R."/>
            <person name="Gutowska M.A."/>
            <person name="Wolf J."/>
            <person name="Bergner S.V."/>
            <person name="Schilhabel M.B."/>
            <person name="Klostermeier U.C."/>
            <person name="Beiko R.G."/>
            <person name="Rosenstiel P."/>
            <person name="Hippler M."/>
            <person name="Laroche J."/>
        </authorList>
    </citation>
    <scope>NUCLEOTIDE SEQUENCE [LARGE SCALE GENOMIC DNA]</scope>
    <source>
        <strain evidence="1 2">CCMP1005</strain>
    </source>
</reference>
<gene>
    <name evidence="1" type="ORF">THAOC_00043</name>
</gene>
<dbReference type="AlphaFoldDB" id="K0TRM9"/>
<sequence>MGSKLFRLQVFAIGLIGLVVLSSNFGGFQALIKRESNELSPESLPVQVARKETSSERLARPAMNSSARVVSPSNGYRGISNRAAADEAKDNATRSWEAHRSKVESNGQLASKRKGFDENAIMFEDYEDRKFDNQTETYLSSHTKRNSSVNPIPAVKDLLSINHPHYNVTGDISFLLDFAIIAHPKTATTFLGDYLNRSEGIYIHSEEHCFM</sequence>
<accession>K0TRM9</accession>
<proteinExistence type="predicted"/>
<name>K0TRM9_THAOC</name>
<comment type="caution">
    <text evidence="1">The sequence shown here is derived from an EMBL/GenBank/DDBJ whole genome shotgun (WGS) entry which is preliminary data.</text>
</comment>
<organism evidence="1 2">
    <name type="scientific">Thalassiosira oceanica</name>
    <name type="common">Marine diatom</name>
    <dbReference type="NCBI Taxonomy" id="159749"/>
    <lineage>
        <taxon>Eukaryota</taxon>
        <taxon>Sar</taxon>
        <taxon>Stramenopiles</taxon>
        <taxon>Ochrophyta</taxon>
        <taxon>Bacillariophyta</taxon>
        <taxon>Coscinodiscophyceae</taxon>
        <taxon>Thalassiosirophycidae</taxon>
        <taxon>Thalassiosirales</taxon>
        <taxon>Thalassiosiraceae</taxon>
        <taxon>Thalassiosira</taxon>
    </lineage>
</organism>
<dbReference type="Proteomes" id="UP000266841">
    <property type="component" value="Unassembled WGS sequence"/>
</dbReference>